<protein>
    <recommendedName>
        <fullName evidence="12">Kinesin motor domain-containing protein</fullName>
    </recommendedName>
</protein>
<dbReference type="InterPro" id="IPR019821">
    <property type="entry name" value="Kinesin_motor_CS"/>
</dbReference>
<keyword evidence="5 9" id="KW-0067">ATP-binding</keyword>
<dbReference type="Proteomes" id="UP000319731">
    <property type="component" value="Unassembled WGS sequence"/>
</dbReference>
<evidence type="ECO:0000256" key="11">
    <source>
        <dbReference type="SAM" id="MobiDB-lite"/>
    </source>
</evidence>
<dbReference type="PROSITE" id="PS50067">
    <property type="entry name" value="KINESIN_MOTOR_2"/>
    <property type="match status" value="1"/>
</dbReference>
<evidence type="ECO:0000256" key="5">
    <source>
        <dbReference type="ARBA" id="ARBA00022840"/>
    </source>
</evidence>
<feature type="compositionally biased region" description="Low complexity" evidence="11">
    <location>
        <begin position="600"/>
        <end position="614"/>
    </location>
</feature>
<dbReference type="GO" id="GO:0003777">
    <property type="term" value="F:microtubule motor activity"/>
    <property type="evidence" value="ECO:0007669"/>
    <property type="project" value="InterPro"/>
</dbReference>
<feature type="region of interest" description="Disordered" evidence="11">
    <location>
        <begin position="551"/>
        <end position="619"/>
    </location>
</feature>
<evidence type="ECO:0000313" key="13">
    <source>
        <dbReference type="EMBL" id="TPX36271.1"/>
    </source>
</evidence>
<dbReference type="PANTHER" id="PTHR47968">
    <property type="entry name" value="CENTROMERE PROTEIN E"/>
    <property type="match status" value="1"/>
</dbReference>
<feature type="coiled-coil region" evidence="10">
    <location>
        <begin position="640"/>
        <end position="681"/>
    </location>
</feature>
<dbReference type="GO" id="GO:0005874">
    <property type="term" value="C:microtubule"/>
    <property type="evidence" value="ECO:0007669"/>
    <property type="project" value="UniProtKB-KW"/>
</dbReference>
<feature type="compositionally biased region" description="Polar residues" evidence="11">
    <location>
        <begin position="923"/>
        <end position="934"/>
    </location>
</feature>
<dbReference type="InterPro" id="IPR001752">
    <property type="entry name" value="Kinesin_motor_dom"/>
</dbReference>
<dbReference type="STRING" id="1806994.A0A507C9W7"/>
<dbReference type="GO" id="GO:0007018">
    <property type="term" value="P:microtubule-based movement"/>
    <property type="evidence" value="ECO:0007669"/>
    <property type="project" value="InterPro"/>
</dbReference>
<evidence type="ECO:0000256" key="2">
    <source>
        <dbReference type="ARBA" id="ARBA00022490"/>
    </source>
</evidence>
<keyword evidence="4 9" id="KW-0547">Nucleotide-binding</keyword>
<comment type="subcellular location">
    <subcellularLocation>
        <location evidence="1">Cytoplasm</location>
        <location evidence="1">Cytoskeleton</location>
    </subcellularLocation>
</comment>
<dbReference type="Gene3D" id="3.40.850.10">
    <property type="entry name" value="Kinesin motor domain"/>
    <property type="match status" value="1"/>
</dbReference>
<feature type="binding site" evidence="9">
    <location>
        <begin position="89"/>
        <end position="96"/>
    </location>
    <ligand>
        <name>ATP</name>
        <dbReference type="ChEBI" id="CHEBI:30616"/>
    </ligand>
</feature>
<name>A0A507C9W7_9FUNG</name>
<keyword evidence="3" id="KW-0493">Microtubule</keyword>
<evidence type="ECO:0000256" key="1">
    <source>
        <dbReference type="ARBA" id="ARBA00004245"/>
    </source>
</evidence>
<keyword evidence="2" id="KW-0963">Cytoplasm</keyword>
<dbReference type="OrthoDB" id="3176171at2759"/>
<dbReference type="CDD" id="cd23649">
    <property type="entry name" value="Khc_CBD_cc"/>
    <property type="match status" value="1"/>
</dbReference>
<feature type="region of interest" description="Disordered" evidence="11">
    <location>
        <begin position="403"/>
        <end position="441"/>
    </location>
</feature>
<feature type="coiled-coil region" evidence="10">
    <location>
        <begin position="711"/>
        <end position="738"/>
    </location>
</feature>
<keyword evidence="6 10" id="KW-0175">Coiled coil</keyword>
<evidence type="ECO:0000313" key="14">
    <source>
        <dbReference type="Proteomes" id="UP000319731"/>
    </source>
</evidence>
<comment type="caution">
    <text evidence="13">The sequence shown here is derived from an EMBL/GenBank/DDBJ whole genome shotgun (WGS) entry which is preliminary data.</text>
</comment>
<keyword evidence="8" id="KW-0206">Cytoskeleton</keyword>
<dbReference type="PRINTS" id="PR00380">
    <property type="entry name" value="KINESINHEAVY"/>
</dbReference>
<dbReference type="SUPFAM" id="SSF52540">
    <property type="entry name" value="P-loop containing nucleoside triphosphate hydrolases"/>
    <property type="match status" value="1"/>
</dbReference>
<evidence type="ECO:0000256" key="8">
    <source>
        <dbReference type="ARBA" id="ARBA00023212"/>
    </source>
</evidence>
<feature type="region of interest" description="Disordered" evidence="11">
    <location>
        <begin position="908"/>
        <end position="934"/>
    </location>
</feature>
<dbReference type="AlphaFoldDB" id="A0A507C9W7"/>
<organism evidence="13 14">
    <name type="scientific">Synchytrium microbalum</name>
    <dbReference type="NCBI Taxonomy" id="1806994"/>
    <lineage>
        <taxon>Eukaryota</taxon>
        <taxon>Fungi</taxon>
        <taxon>Fungi incertae sedis</taxon>
        <taxon>Chytridiomycota</taxon>
        <taxon>Chytridiomycota incertae sedis</taxon>
        <taxon>Chytridiomycetes</taxon>
        <taxon>Synchytriales</taxon>
        <taxon>Synchytriaceae</taxon>
        <taxon>Synchytrium</taxon>
    </lineage>
</organism>
<evidence type="ECO:0000259" key="12">
    <source>
        <dbReference type="PROSITE" id="PS50067"/>
    </source>
</evidence>
<dbReference type="Pfam" id="PF00225">
    <property type="entry name" value="Kinesin"/>
    <property type="match status" value="1"/>
</dbReference>
<reference evidence="13 14" key="1">
    <citation type="journal article" date="2019" name="Sci. Rep.">
        <title>Comparative genomics of chytrid fungi reveal insights into the obligate biotrophic and pathogenic lifestyle of Synchytrium endobioticum.</title>
        <authorList>
            <person name="van de Vossenberg B.T.L.H."/>
            <person name="Warris S."/>
            <person name="Nguyen H.D.T."/>
            <person name="van Gent-Pelzer M.P.E."/>
            <person name="Joly D.L."/>
            <person name="van de Geest H.C."/>
            <person name="Bonants P.J.M."/>
            <person name="Smith D.S."/>
            <person name="Levesque C.A."/>
            <person name="van der Lee T.A.J."/>
        </authorList>
    </citation>
    <scope>NUCLEOTIDE SEQUENCE [LARGE SCALE GENOMIC DNA]</scope>
    <source>
        <strain evidence="13 14">JEL517</strain>
    </source>
</reference>
<evidence type="ECO:0000256" key="3">
    <source>
        <dbReference type="ARBA" id="ARBA00022701"/>
    </source>
</evidence>
<dbReference type="PROSITE" id="PS00411">
    <property type="entry name" value="KINESIN_MOTOR_1"/>
    <property type="match status" value="1"/>
</dbReference>
<dbReference type="CDD" id="cd01369">
    <property type="entry name" value="KISc_KHC_KIF5"/>
    <property type="match status" value="1"/>
</dbReference>
<evidence type="ECO:0000256" key="9">
    <source>
        <dbReference type="PROSITE-ProRule" id="PRU00283"/>
    </source>
</evidence>
<keyword evidence="14" id="KW-1185">Reference proteome</keyword>
<dbReference type="EMBL" id="QEAO01000005">
    <property type="protein sequence ID" value="TPX36271.1"/>
    <property type="molecule type" value="Genomic_DNA"/>
</dbReference>
<evidence type="ECO:0000256" key="4">
    <source>
        <dbReference type="ARBA" id="ARBA00022741"/>
    </source>
</evidence>
<sequence length="1001" mass="112249">MASDGNNIRVVCRFRPQNGREVKEEGGISVAFDDDYTEVKLESREYPGQFTFDRIFDWNHNQKQVFDYSAQAVVQDVMKGYNGTIFAYGQTGAGKTFTMMGNMENPELKGMTPRIVESIFSTILQAPSTLEFTVKVSFMEIYMEKIRDLLNPSNDNLPIHEEKVKGVYVKGLLEVFVGSVAEVYQVMQQGMSSRVTASTGMNTESSRSHSIFVLQISQRNLIDGSAKTGKLFLVDLAGSEKVGKTGATGQTLEEAKKINKSLSALGNVINALTDSKAQHVPYRDSKLTRILQESLGGNAKTTLVINCSPSSFNEAETLSTLRFGMRAKTIKNKAKVNVELSPAELKVFLRKAKSDIVILRNYTTLLEGELDVWRSGGNVAQADWATAEKAGVPLDLLNADDESVAASPTRPPSVNQLSIPTSSSPNGRPNTPFSPPLDQDEREEFLKRENELTDQLAEKETELKTLRTLAASLQEEMALLKSRESDVAKDNKELTSSLNEIKLQMEKLTFEQQESGIVMDTLKDSNETLKENNAELKNEIDLLKTRVQQAQKTNAEEQNREVKKQEKITQMIAEYGPDTEKEREMRASLNRITSGTNLNPKSSSPQTSPKSGQPSPWPTHTLQHELVRVKSQLSIQELMVDELSQASKTAEDEVKALRQHKDDLERKYSSLEKDYQRLLGADQTTKASSDELSSALSDLKSKLETQYHDSTEHLERQVESLKSVVAKKEEEITTLQQSGGSKDVPDASEITKMQKTMADWDAMKTKLMIDLENRCQKVVELEIALDEAREQYNALMRNTNSKAQQQKMAFLERNLEQLTNVQKQLVEQNTNLKKEMAVAERKLIARNDRIQTLEQLLVDTQNKLEAQTQRFESELGAMRDRLQEARTTAPAPANLSWMYSAKIAKPLRGGGGGAPEEVMRPSASEQSLDSSRSDLGNGAFTKCEQFKYVTELEKEQLVCFSNRQEVIIITRTESLDQLMIFDVIYIPSFSYKNTLIENESC</sequence>
<feature type="compositionally biased region" description="Basic and acidic residues" evidence="11">
    <location>
        <begin position="554"/>
        <end position="567"/>
    </location>
</feature>
<feature type="domain" description="Kinesin motor" evidence="12">
    <location>
        <begin position="7"/>
        <end position="330"/>
    </location>
</feature>
<dbReference type="SMART" id="SM00129">
    <property type="entry name" value="KISc"/>
    <property type="match status" value="1"/>
</dbReference>
<feature type="coiled-coil region" evidence="10">
    <location>
        <begin position="771"/>
        <end position="870"/>
    </location>
</feature>
<feature type="compositionally biased region" description="Polar residues" evidence="11">
    <location>
        <begin position="412"/>
        <end position="431"/>
    </location>
</feature>
<accession>A0A507C9W7</accession>
<dbReference type="InterPro" id="IPR027417">
    <property type="entry name" value="P-loop_NTPase"/>
</dbReference>
<dbReference type="InterPro" id="IPR059182">
    <property type="entry name" value="Khc_C"/>
</dbReference>
<evidence type="ECO:0000256" key="7">
    <source>
        <dbReference type="ARBA" id="ARBA00023175"/>
    </source>
</evidence>
<keyword evidence="7 9" id="KW-0505">Motor protein</keyword>
<dbReference type="PANTHER" id="PTHR47968:SF75">
    <property type="entry name" value="CENTROMERE-ASSOCIATED PROTEIN E"/>
    <property type="match status" value="1"/>
</dbReference>
<proteinExistence type="inferred from homology"/>
<dbReference type="GO" id="GO:0008017">
    <property type="term" value="F:microtubule binding"/>
    <property type="evidence" value="ECO:0007669"/>
    <property type="project" value="InterPro"/>
</dbReference>
<dbReference type="InterPro" id="IPR027640">
    <property type="entry name" value="Kinesin-like_fam"/>
</dbReference>
<dbReference type="RefSeq" id="XP_031026584.1">
    <property type="nucleotide sequence ID" value="XM_031167330.1"/>
</dbReference>
<comment type="similarity">
    <text evidence="9">Belongs to the TRAFAC class myosin-kinesin ATPase superfamily. Kinesin family.</text>
</comment>
<dbReference type="FunFam" id="3.40.850.10:FF:000031">
    <property type="entry name" value="Kinesin-like protein"/>
    <property type="match status" value="1"/>
</dbReference>
<dbReference type="InterPro" id="IPR036961">
    <property type="entry name" value="Kinesin_motor_dom_sf"/>
</dbReference>
<gene>
    <name evidence="13" type="ORF">SmJEL517_g01402</name>
</gene>
<dbReference type="GeneID" id="42002627"/>
<dbReference type="GO" id="GO:0005524">
    <property type="term" value="F:ATP binding"/>
    <property type="evidence" value="ECO:0007669"/>
    <property type="project" value="UniProtKB-UniRule"/>
</dbReference>
<evidence type="ECO:0000256" key="6">
    <source>
        <dbReference type="ARBA" id="ARBA00023054"/>
    </source>
</evidence>
<feature type="compositionally biased region" description="Polar residues" evidence="11">
    <location>
        <begin position="590"/>
        <end position="599"/>
    </location>
</feature>
<evidence type="ECO:0000256" key="10">
    <source>
        <dbReference type="SAM" id="Coils"/>
    </source>
</evidence>